<dbReference type="GO" id="GO:0005525">
    <property type="term" value="F:GTP binding"/>
    <property type="evidence" value="ECO:0007669"/>
    <property type="project" value="InterPro"/>
</dbReference>
<evidence type="ECO:0000313" key="1">
    <source>
        <dbReference type="EMBL" id="HHJ64222.1"/>
    </source>
</evidence>
<dbReference type="Gene3D" id="3.40.50.300">
    <property type="entry name" value="P-loop containing nucleotide triphosphate hydrolases"/>
    <property type="match status" value="1"/>
</dbReference>
<dbReference type="PRINTS" id="PR00449">
    <property type="entry name" value="RASTRNSFRMNG"/>
</dbReference>
<dbReference type="Pfam" id="PF00071">
    <property type="entry name" value="Ras"/>
    <property type="match status" value="1"/>
</dbReference>
<reference evidence="1" key="1">
    <citation type="journal article" date="2020" name="mSystems">
        <title>Genome- and Community-Level Interaction Insights into Carbon Utilization and Element Cycling Functions of Hydrothermarchaeota in Hydrothermal Sediment.</title>
        <authorList>
            <person name="Zhou Z."/>
            <person name="Liu Y."/>
            <person name="Xu W."/>
            <person name="Pan J."/>
            <person name="Luo Z.H."/>
            <person name="Li M."/>
        </authorList>
    </citation>
    <scope>NUCLEOTIDE SEQUENCE [LARGE SCALE GENOMIC DNA]</scope>
    <source>
        <strain evidence="1">HyVt-501</strain>
    </source>
</reference>
<comment type="caution">
    <text evidence="1">The sequence shown here is derived from an EMBL/GenBank/DDBJ whole genome shotgun (WGS) entry which is preliminary data.</text>
</comment>
<proteinExistence type="predicted"/>
<name>A0A7C5QIB3_AQUAO</name>
<sequence length="192" mass="21637">MKLKVVYFGASLAGKSTNVRILYEKLRSRGVTKGDYISMETDENRTLFVEMFLSSFRIEDQDIDVKVLTTPGQFRLHPLRKVIMKGVDGLVFVVDSSKERENINFLVLRETAAVLKEQGYDLYALPVVVQYNKRDLPDALPIEELQPVCNPWGTEFIEAVAPEGLGVVETFRAIVRRILTDRVASGSGRIPS</sequence>
<dbReference type="PANTHER" id="PTHR42708:SF1">
    <property type="entry name" value="GLIDING MOTILITY PROTEIN MGLA"/>
    <property type="match status" value="1"/>
</dbReference>
<dbReference type="InterPro" id="IPR001806">
    <property type="entry name" value="Small_GTPase"/>
</dbReference>
<dbReference type="EMBL" id="DRNB01000175">
    <property type="protein sequence ID" value="HHJ64222.1"/>
    <property type="molecule type" value="Genomic_DNA"/>
</dbReference>
<dbReference type="PANTHER" id="PTHR42708">
    <property type="entry name" value="ATP/GTP-BINDING PROTEIN-RELATED"/>
    <property type="match status" value="1"/>
</dbReference>
<dbReference type="GO" id="GO:0003924">
    <property type="term" value="F:GTPase activity"/>
    <property type="evidence" value="ECO:0007669"/>
    <property type="project" value="InterPro"/>
</dbReference>
<dbReference type="AlphaFoldDB" id="A0A7C5QIB3"/>
<dbReference type="SUPFAM" id="SSF52540">
    <property type="entry name" value="P-loop containing nucleoside triphosphate hydrolases"/>
    <property type="match status" value="1"/>
</dbReference>
<organism evidence="1">
    <name type="scientific">Aquifex aeolicus</name>
    <dbReference type="NCBI Taxonomy" id="63363"/>
    <lineage>
        <taxon>Bacteria</taxon>
        <taxon>Pseudomonadati</taxon>
        <taxon>Aquificota</taxon>
        <taxon>Aquificia</taxon>
        <taxon>Aquificales</taxon>
        <taxon>Aquificaceae</taxon>
        <taxon>Aquifex</taxon>
    </lineage>
</organism>
<dbReference type="Proteomes" id="UP000885792">
    <property type="component" value="Unassembled WGS sequence"/>
</dbReference>
<dbReference type="InterPro" id="IPR027417">
    <property type="entry name" value="P-loop_NTPase"/>
</dbReference>
<gene>
    <name evidence="1" type="ORF">ENJ61_04865</name>
</gene>
<protein>
    <submittedName>
        <fullName evidence="1">Gliding motility protein</fullName>
    </submittedName>
</protein>
<accession>A0A7C5QIB3</accession>
<dbReference type="InterPro" id="IPR052705">
    <property type="entry name" value="Gliding_Motility_GTPase"/>
</dbReference>